<dbReference type="InterPro" id="IPR011251">
    <property type="entry name" value="Luciferase-like_dom"/>
</dbReference>
<dbReference type="Gene3D" id="3.20.20.30">
    <property type="entry name" value="Luciferase-like domain"/>
    <property type="match status" value="1"/>
</dbReference>
<dbReference type="PANTHER" id="PTHR42847">
    <property type="entry name" value="ALKANESULFONATE MONOOXYGENASE"/>
    <property type="match status" value="1"/>
</dbReference>
<dbReference type="EMBL" id="JADKPN010000001">
    <property type="protein sequence ID" value="MBF4761685.1"/>
    <property type="molecule type" value="Genomic_DNA"/>
</dbReference>
<reference evidence="6" key="1">
    <citation type="submission" date="2020-11" db="EMBL/GenBank/DDBJ databases">
        <title>Nocardioides sp. nov., isolated from Soil of Cynanchum wilfordii Hemsley rhizosphere.</title>
        <authorList>
            <person name="Lee J.-S."/>
            <person name="Suh M.K."/>
            <person name="Kim J.-S."/>
        </authorList>
    </citation>
    <scope>NUCLEOTIDE SEQUENCE</scope>
    <source>
        <strain evidence="6">KCTC 19275</strain>
    </source>
</reference>
<evidence type="ECO:0000256" key="4">
    <source>
        <dbReference type="ARBA" id="ARBA00023033"/>
    </source>
</evidence>
<dbReference type="RefSeq" id="WP_194704890.1">
    <property type="nucleotide sequence ID" value="NZ_JADKPN010000001.1"/>
</dbReference>
<evidence type="ECO:0000256" key="2">
    <source>
        <dbReference type="ARBA" id="ARBA00022643"/>
    </source>
</evidence>
<dbReference type="GO" id="GO:0046306">
    <property type="term" value="P:alkanesulfonate catabolic process"/>
    <property type="evidence" value="ECO:0007669"/>
    <property type="project" value="TreeGrafter"/>
</dbReference>
<comment type="caution">
    <text evidence="6">The sequence shown here is derived from an EMBL/GenBank/DDBJ whole genome shotgun (WGS) entry which is preliminary data.</text>
</comment>
<evidence type="ECO:0000313" key="7">
    <source>
        <dbReference type="Proteomes" id="UP000640489"/>
    </source>
</evidence>
<protein>
    <submittedName>
        <fullName evidence="6">LLM class F420-dependent oxidoreductase</fullName>
    </submittedName>
</protein>
<keyword evidence="2" id="KW-0288">FMN</keyword>
<dbReference type="InterPro" id="IPR019952">
    <property type="entry name" value="F420_OxRdatse_Rv1855c_pred"/>
</dbReference>
<dbReference type="GO" id="GO:0008726">
    <property type="term" value="F:alkanesulfonate monooxygenase activity"/>
    <property type="evidence" value="ECO:0007669"/>
    <property type="project" value="TreeGrafter"/>
</dbReference>
<evidence type="ECO:0000313" key="6">
    <source>
        <dbReference type="EMBL" id="MBF4761685.1"/>
    </source>
</evidence>
<dbReference type="InterPro" id="IPR036661">
    <property type="entry name" value="Luciferase-like_sf"/>
</dbReference>
<dbReference type="Proteomes" id="UP000640489">
    <property type="component" value="Unassembled WGS sequence"/>
</dbReference>
<dbReference type="SUPFAM" id="SSF51679">
    <property type="entry name" value="Bacterial luciferase-like"/>
    <property type="match status" value="1"/>
</dbReference>
<proteinExistence type="predicted"/>
<keyword evidence="7" id="KW-1185">Reference proteome</keyword>
<gene>
    <name evidence="6" type="ORF">ISU07_00980</name>
</gene>
<dbReference type="Pfam" id="PF00296">
    <property type="entry name" value="Bac_luciferase"/>
    <property type="match status" value="1"/>
</dbReference>
<keyword evidence="4" id="KW-0503">Monooxygenase</keyword>
<evidence type="ECO:0000256" key="3">
    <source>
        <dbReference type="ARBA" id="ARBA00023002"/>
    </source>
</evidence>
<name>A0A930YIG2_9ACTN</name>
<sequence length="292" mass="32010">MKLGIHCANLTWPGGPAALATTLAQVAEAADQGGVTTLTVMDHYFQMEHLGGPAEPMLEGYTTLGYLAGRTERLELGVLVTGVTYRHPGLLAKIVTTLDVLSQGRAMLGLGAAWYEREHRALGVPYPSTKERFERLEETILVLRQMFGEDDGAFDGKHYRLAETVNNPQTVRPGGPRLVIGGGGERKTLRLVAQYGDATNLFPAPLDDLRHKLDVLRRHCDDLGRDYDAISKTVTGTLVRPFDDLDAWLGLMDQYAALGIDQMWVGPDRDDPVGWTERMCDQVVPRLSAIGG</sequence>
<accession>A0A930YIG2</accession>
<dbReference type="InterPro" id="IPR050172">
    <property type="entry name" value="SsuD_RutA_monooxygenase"/>
</dbReference>
<evidence type="ECO:0000256" key="1">
    <source>
        <dbReference type="ARBA" id="ARBA00022630"/>
    </source>
</evidence>
<dbReference type="AlphaFoldDB" id="A0A930YIG2"/>
<organism evidence="6 7">
    <name type="scientific">Nocardioides islandensis</name>
    <dbReference type="NCBI Taxonomy" id="433663"/>
    <lineage>
        <taxon>Bacteria</taxon>
        <taxon>Bacillati</taxon>
        <taxon>Actinomycetota</taxon>
        <taxon>Actinomycetes</taxon>
        <taxon>Propionibacteriales</taxon>
        <taxon>Nocardioidaceae</taxon>
        <taxon>Nocardioides</taxon>
    </lineage>
</organism>
<keyword evidence="1" id="KW-0285">Flavoprotein</keyword>
<feature type="domain" description="Luciferase-like" evidence="5">
    <location>
        <begin position="1"/>
        <end position="255"/>
    </location>
</feature>
<dbReference type="PANTHER" id="PTHR42847:SF8">
    <property type="entry name" value="CONSERVED PROTEIN"/>
    <property type="match status" value="1"/>
</dbReference>
<keyword evidence="3" id="KW-0560">Oxidoreductase</keyword>
<evidence type="ECO:0000259" key="5">
    <source>
        <dbReference type="Pfam" id="PF00296"/>
    </source>
</evidence>
<dbReference type="NCBIfam" id="TIGR03560">
    <property type="entry name" value="F420_Rv1855c"/>
    <property type="match status" value="1"/>
</dbReference>